<dbReference type="Gene3D" id="2.30.30.40">
    <property type="entry name" value="SH3 Domains"/>
    <property type="match status" value="1"/>
</dbReference>
<evidence type="ECO:0000256" key="1">
    <source>
        <dbReference type="SAM" id="SignalP"/>
    </source>
</evidence>
<feature type="chain" id="PRO_5026101004" evidence="1">
    <location>
        <begin position="28"/>
        <end position="298"/>
    </location>
</feature>
<dbReference type="Pfam" id="PF08239">
    <property type="entry name" value="SH3_3"/>
    <property type="match status" value="1"/>
</dbReference>
<sequence length="298" mass="32774">MFKKGFAIFVAMLLLFTGFFVVKPVQAAASVTKYVTATALNVRTGPGTTYKIVITVKQNQAVTVSQTKGSWDKVTVAGKTGWASNRYLTTKKPAASIKNLAEGLKTVGSNKQLILVTSNGYNTSNAEIRTFERNSQGKWVPVLTTTGHIGKYGFAIVANMQEGGKKSPIGKYSIGTTFGRYGNPGTKMPYRKITSDDVWVDDPTSKLYNTWQSRSKTQGQWKSAENMNIAAYTYGFVINYNTQRTPNKGSAIFFHIGSGYTLGCTSTSQTNVVNMLKWLDPKMNPVIIQTSIQELNKY</sequence>
<dbReference type="AlphaFoldDB" id="A0A6H1NWH7"/>
<proteinExistence type="predicted"/>
<dbReference type="PANTHER" id="PTHR38589">
    <property type="entry name" value="BLR0621 PROTEIN"/>
    <property type="match status" value="1"/>
</dbReference>
<dbReference type="Proteomes" id="UP000501868">
    <property type="component" value="Chromosome"/>
</dbReference>
<name>A0A6H1NWH7_PRIMG</name>
<gene>
    <name evidence="3" type="ORF">HFZ78_01765</name>
</gene>
<dbReference type="EMBL" id="CP051128">
    <property type="protein sequence ID" value="QIZ05626.1"/>
    <property type="molecule type" value="Genomic_DNA"/>
</dbReference>
<protein>
    <submittedName>
        <fullName evidence="3">SH3 domain-containing protein</fullName>
    </submittedName>
</protein>
<accession>A0A6H1NWH7</accession>
<feature type="domain" description="SH3b" evidence="2">
    <location>
        <begin position="30"/>
        <end position="92"/>
    </location>
</feature>
<organism evidence="3 4">
    <name type="scientific">Priestia megaterium</name>
    <name type="common">Bacillus megaterium</name>
    <dbReference type="NCBI Taxonomy" id="1404"/>
    <lineage>
        <taxon>Bacteria</taxon>
        <taxon>Bacillati</taxon>
        <taxon>Bacillota</taxon>
        <taxon>Bacilli</taxon>
        <taxon>Bacillales</taxon>
        <taxon>Bacillaceae</taxon>
        <taxon>Priestia</taxon>
    </lineage>
</organism>
<evidence type="ECO:0000313" key="4">
    <source>
        <dbReference type="Proteomes" id="UP000501868"/>
    </source>
</evidence>
<reference evidence="3 4" key="1">
    <citation type="submission" date="2020-04" db="EMBL/GenBank/DDBJ databases">
        <title>Genome-Wide Identification of 5-Methylcytosine Sites in Bacterial Genomes By High-Throughput Sequencing of MspJI Restriction Fragments.</title>
        <authorList>
            <person name="Wu V."/>
        </authorList>
    </citation>
    <scope>NUCLEOTIDE SEQUENCE [LARGE SCALE GENOMIC DNA]</scope>
    <source>
        <strain evidence="3 4">S2</strain>
    </source>
</reference>
<feature type="signal peptide" evidence="1">
    <location>
        <begin position="1"/>
        <end position="27"/>
    </location>
</feature>
<evidence type="ECO:0000259" key="2">
    <source>
        <dbReference type="PROSITE" id="PS51781"/>
    </source>
</evidence>
<dbReference type="PROSITE" id="PS51781">
    <property type="entry name" value="SH3B"/>
    <property type="match status" value="1"/>
</dbReference>
<dbReference type="PANTHER" id="PTHR38589:SF1">
    <property type="entry name" value="BLR0621 PROTEIN"/>
    <property type="match status" value="1"/>
</dbReference>
<keyword evidence="1" id="KW-0732">Signal</keyword>
<dbReference type="InterPro" id="IPR003646">
    <property type="entry name" value="SH3-like_bac-type"/>
</dbReference>
<dbReference type="SMART" id="SM00287">
    <property type="entry name" value="SH3b"/>
    <property type="match status" value="1"/>
</dbReference>
<reference evidence="3 4" key="2">
    <citation type="submission" date="2020-04" db="EMBL/GenBank/DDBJ databases">
        <authorList>
            <person name="Fomenkov A."/>
            <person name="Anton B.P."/>
            <person name="Roberts R.J."/>
        </authorList>
    </citation>
    <scope>NUCLEOTIDE SEQUENCE [LARGE SCALE GENOMIC DNA]</scope>
    <source>
        <strain evidence="3 4">S2</strain>
    </source>
</reference>
<evidence type="ECO:0000313" key="3">
    <source>
        <dbReference type="EMBL" id="QIZ05626.1"/>
    </source>
</evidence>